<feature type="transmembrane region" description="Helical" evidence="7">
    <location>
        <begin position="204"/>
        <end position="232"/>
    </location>
</feature>
<evidence type="ECO:0000313" key="9">
    <source>
        <dbReference type="Proteomes" id="UP001321475"/>
    </source>
</evidence>
<gene>
    <name evidence="8" type="ORF">GCM10025865_02230</name>
</gene>
<keyword evidence="5 7" id="KW-0472">Membrane</keyword>
<feature type="transmembrane region" description="Helical" evidence="7">
    <location>
        <begin position="45"/>
        <end position="71"/>
    </location>
</feature>
<evidence type="ECO:0000256" key="2">
    <source>
        <dbReference type="ARBA" id="ARBA00022475"/>
    </source>
</evidence>
<evidence type="ECO:0000256" key="1">
    <source>
        <dbReference type="ARBA" id="ARBA00004651"/>
    </source>
</evidence>
<feature type="region of interest" description="Disordered" evidence="6">
    <location>
        <begin position="305"/>
        <end position="328"/>
    </location>
</feature>
<organism evidence="8 9">
    <name type="scientific">Paraoerskovia sediminicola</name>
    <dbReference type="NCBI Taxonomy" id="1138587"/>
    <lineage>
        <taxon>Bacteria</taxon>
        <taxon>Bacillati</taxon>
        <taxon>Actinomycetota</taxon>
        <taxon>Actinomycetes</taxon>
        <taxon>Micrococcales</taxon>
        <taxon>Cellulomonadaceae</taxon>
        <taxon>Paraoerskovia</taxon>
    </lineage>
</organism>
<name>A0ABN6X878_9CELL</name>
<reference evidence="9" key="1">
    <citation type="journal article" date="2019" name="Int. J. Syst. Evol. Microbiol.">
        <title>The Global Catalogue of Microorganisms (GCM) 10K type strain sequencing project: providing services to taxonomists for standard genome sequencing and annotation.</title>
        <authorList>
            <consortium name="The Broad Institute Genomics Platform"/>
            <consortium name="The Broad Institute Genome Sequencing Center for Infectious Disease"/>
            <person name="Wu L."/>
            <person name="Ma J."/>
        </authorList>
    </citation>
    <scope>NUCLEOTIDE SEQUENCE [LARGE SCALE GENOMIC DNA]</scope>
    <source>
        <strain evidence="9">NBRC 108565</strain>
    </source>
</reference>
<feature type="compositionally biased region" description="Basic and acidic residues" evidence="6">
    <location>
        <begin position="306"/>
        <end position="325"/>
    </location>
</feature>
<keyword evidence="3 7" id="KW-0812">Transmembrane</keyword>
<accession>A0ABN6X878</accession>
<dbReference type="EMBL" id="AP027729">
    <property type="protein sequence ID" value="BDZ40924.1"/>
    <property type="molecule type" value="Genomic_DNA"/>
</dbReference>
<feature type="transmembrane region" description="Helical" evidence="7">
    <location>
        <begin position="118"/>
        <end position="141"/>
    </location>
</feature>
<dbReference type="PANTHER" id="PTHR30213">
    <property type="entry name" value="INNER MEMBRANE PROTEIN YHJD"/>
    <property type="match status" value="1"/>
</dbReference>
<protein>
    <recommendedName>
        <fullName evidence="10">YihY/virulence factor BrkB family protein</fullName>
    </recommendedName>
</protein>
<evidence type="ECO:0000256" key="3">
    <source>
        <dbReference type="ARBA" id="ARBA00022692"/>
    </source>
</evidence>
<comment type="subcellular location">
    <subcellularLocation>
        <location evidence="1">Cell membrane</location>
        <topology evidence="1">Multi-pass membrane protein</topology>
    </subcellularLocation>
</comment>
<keyword evidence="2" id="KW-1003">Cell membrane</keyword>
<dbReference type="Pfam" id="PF03631">
    <property type="entry name" value="Virul_fac_BrkB"/>
    <property type="match status" value="1"/>
</dbReference>
<feature type="transmembrane region" description="Helical" evidence="7">
    <location>
        <begin position="269"/>
        <end position="288"/>
    </location>
</feature>
<sequence>MADAPSSTTETSTVATLVDRGKKVADWWKHSRPGRAMQHYGGERGTLLCGGIAFSALFSVFAALAIGYTIFANVLGSNTELQTTVLNEINSFVPGLIQTAEEPDGLLEPSQLLVAQGFSWSAIIPALVLLWTAISFMTFLRRGVRAMFGLSEIGQNFVLGKVWALVGFLGLAVGVVLSSGVSIVVSSLGTWFLDLVGVGTGHDWLLTVAGLAVSLLIDTTVVAGIVVVVAGARPSRRDLWIGALICGVAFAVLRYAGTSLVVGSATASPLLGSFVVVVTLLLLVNFISRVLLMVSAWMADPPFVEPHPDPVETPEERAERERAVREGPGTGYLWSPVVRGIRRGVRPRPRRLVERGEALRPETRPED</sequence>
<keyword evidence="4 7" id="KW-1133">Transmembrane helix</keyword>
<evidence type="ECO:0000256" key="6">
    <source>
        <dbReference type="SAM" id="MobiDB-lite"/>
    </source>
</evidence>
<dbReference type="RefSeq" id="WP_286218224.1">
    <property type="nucleotide sequence ID" value="NZ_AP027729.1"/>
</dbReference>
<keyword evidence="9" id="KW-1185">Reference proteome</keyword>
<dbReference type="InterPro" id="IPR017039">
    <property type="entry name" value="Virul_fac_BrkB"/>
</dbReference>
<proteinExistence type="predicted"/>
<dbReference type="PANTHER" id="PTHR30213:SF1">
    <property type="entry name" value="INNER MEMBRANE PROTEIN YHJD"/>
    <property type="match status" value="1"/>
</dbReference>
<evidence type="ECO:0000313" key="8">
    <source>
        <dbReference type="EMBL" id="BDZ40924.1"/>
    </source>
</evidence>
<evidence type="ECO:0000256" key="5">
    <source>
        <dbReference type="ARBA" id="ARBA00023136"/>
    </source>
</evidence>
<evidence type="ECO:0000256" key="7">
    <source>
        <dbReference type="SAM" id="Phobius"/>
    </source>
</evidence>
<evidence type="ECO:0000256" key="4">
    <source>
        <dbReference type="ARBA" id="ARBA00022989"/>
    </source>
</evidence>
<dbReference type="Proteomes" id="UP001321475">
    <property type="component" value="Chromosome"/>
</dbReference>
<evidence type="ECO:0008006" key="10">
    <source>
        <dbReference type="Google" id="ProtNLM"/>
    </source>
</evidence>
<feature type="transmembrane region" description="Helical" evidence="7">
    <location>
        <begin position="162"/>
        <end position="184"/>
    </location>
</feature>
<feature type="transmembrane region" description="Helical" evidence="7">
    <location>
        <begin position="239"/>
        <end position="257"/>
    </location>
</feature>